<dbReference type="PROSITE" id="PS50198">
    <property type="entry name" value="PPIC_PPIASE_2"/>
    <property type="match status" value="1"/>
</dbReference>
<dbReference type="InterPro" id="IPR046357">
    <property type="entry name" value="PPIase_dom_sf"/>
</dbReference>
<dbReference type="GO" id="GO:0016853">
    <property type="term" value="F:isomerase activity"/>
    <property type="evidence" value="ECO:0007669"/>
    <property type="project" value="UniProtKB-KW"/>
</dbReference>
<feature type="compositionally biased region" description="Low complexity" evidence="2">
    <location>
        <begin position="363"/>
        <end position="383"/>
    </location>
</feature>
<sequence>MSKLVQRLAAMVAMTAVVLGATIGGVSSMMIHYKPLNEGAETVLTVNGDAVTADEYSGYMLYNMQYYASMYAQMGLTDLWSNEDMAKSLGASMPEAAEQQAIYARVVMQKFNELGLKLSYNEQKEMASVRRNSIANTTKDAYLNQIAQFGFSDQTYQNFMYISQCYQALNDYYFGENGVNTPSDEDIQKYYEDNYITAKHILITTVDPASGETKRTDEEAKKEAQSILDRINAGEDFDTLMNQYSEDTGLSNNPNGYTFTEGQMVTEFYDGAKALAEDEVSELVKSSYGYHIIKRVKLDDSQLDNFKSDIISAISGSMDELLQQWMDEAQVETTDLYSTITYENVYDYLPQDVQTLVTRPGEASEQSDAQQSDAQPSDAEQSATEQSAQ</sequence>
<protein>
    <submittedName>
        <fullName evidence="4">Peptidylprolyl isomerase</fullName>
    </submittedName>
</protein>
<feature type="region of interest" description="Disordered" evidence="2">
    <location>
        <begin position="357"/>
        <end position="389"/>
    </location>
</feature>
<feature type="domain" description="PpiC" evidence="3">
    <location>
        <begin position="193"/>
        <end position="297"/>
    </location>
</feature>
<dbReference type="Proteomes" id="UP000641741">
    <property type="component" value="Unassembled WGS sequence"/>
</dbReference>
<dbReference type="RefSeq" id="WP_186969549.1">
    <property type="nucleotide sequence ID" value="NZ_JACOPK010000003.1"/>
</dbReference>
<evidence type="ECO:0000313" key="4">
    <source>
        <dbReference type="EMBL" id="MBC5695270.1"/>
    </source>
</evidence>
<dbReference type="InterPro" id="IPR027304">
    <property type="entry name" value="Trigger_fact/SurA_dom_sf"/>
</dbReference>
<keyword evidence="5" id="KW-1185">Reference proteome</keyword>
<proteinExistence type="predicted"/>
<keyword evidence="1 4" id="KW-0413">Isomerase</keyword>
<evidence type="ECO:0000256" key="2">
    <source>
        <dbReference type="SAM" id="MobiDB-lite"/>
    </source>
</evidence>
<dbReference type="PANTHER" id="PTHR47245">
    <property type="entry name" value="PEPTIDYLPROLYL ISOMERASE"/>
    <property type="match status" value="1"/>
</dbReference>
<evidence type="ECO:0000256" key="1">
    <source>
        <dbReference type="PROSITE-ProRule" id="PRU00278"/>
    </source>
</evidence>
<organism evidence="4 5">
    <name type="scientific">Agathobaculum hominis</name>
    <dbReference type="NCBI Taxonomy" id="2763014"/>
    <lineage>
        <taxon>Bacteria</taxon>
        <taxon>Bacillati</taxon>
        <taxon>Bacillota</taxon>
        <taxon>Clostridia</taxon>
        <taxon>Eubacteriales</taxon>
        <taxon>Butyricicoccaceae</taxon>
        <taxon>Agathobaculum</taxon>
    </lineage>
</organism>
<dbReference type="InterPro" id="IPR050245">
    <property type="entry name" value="PrsA_foldase"/>
</dbReference>
<comment type="caution">
    <text evidence="4">The sequence shown here is derived from an EMBL/GenBank/DDBJ whole genome shotgun (WGS) entry which is preliminary data.</text>
</comment>
<dbReference type="SUPFAM" id="SSF109998">
    <property type="entry name" value="Triger factor/SurA peptide-binding domain-like"/>
    <property type="match status" value="1"/>
</dbReference>
<dbReference type="Pfam" id="PF00639">
    <property type="entry name" value="Rotamase"/>
    <property type="match status" value="1"/>
</dbReference>
<dbReference type="InterPro" id="IPR000297">
    <property type="entry name" value="PPIase_PpiC"/>
</dbReference>
<gene>
    <name evidence="4" type="ORF">H8S02_04830</name>
</gene>
<reference evidence="4 5" key="1">
    <citation type="submission" date="2020-08" db="EMBL/GenBank/DDBJ databases">
        <title>Genome public.</title>
        <authorList>
            <person name="Liu C."/>
            <person name="Sun Q."/>
        </authorList>
    </citation>
    <scope>NUCLEOTIDE SEQUENCE [LARGE SCALE GENOMIC DNA]</scope>
    <source>
        <strain evidence="4 5">M2</strain>
    </source>
</reference>
<evidence type="ECO:0000259" key="3">
    <source>
        <dbReference type="PROSITE" id="PS50198"/>
    </source>
</evidence>
<name>A0ABR7GLS6_9FIRM</name>
<dbReference type="EMBL" id="JACOPK010000003">
    <property type="protein sequence ID" value="MBC5695270.1"/>
    <property type="molecule type" value="Genomic_DNA"/>
</dbReference>
<accession>A0ABR7GLS6</accession>
<keyword evidence="1" id="KW-0697">Rotamase</keyword>
<evidence type="ECO:0000313" key="5">
    <source>
        <dbReference type="Proteomes" id="UP000641741"/>
    </source>
</evidence>
<dbReference type="SUPFAM" id="SSF54534">
    <property type="entry name" value="FKBP-like"/>
    <property type="match status" value="1"/>
</dbReference>
<dbReference type="Gene3D" id="3.10.50.40">
    <property type="match status" value="1"/>
</dbReference>
<dbReference type="PANTHER" id="PTHR47245:SF2">
    <property type="entry name" value="PEPTIDYL-PROLYL CIS-TRANS ISOMERASE HP_0175-RELATED"/>
    <property type="match status" value="1"/>
</dbReference>